<gene>
    <name evidence="1" type="ORF">SAMN05660874_04574</name>
</gene>
<keyword evidence="2" id="KW-1185">Reference proteome</keyword>
<sequence length="265" mass="29086">MDVTEVDCTTPNAARIYDYDLGGEHNFAADRAASEEIQRTVAPTGPFIARANRAFLQRAVRFCLDQGIDQFLDLGSGIPTVGNVHEIAQDRQPGARVLYVDVEPVAVATTRHLLEGNDHAGVVHADVRDPDAVLDSPEAASLLDFSRPVALLTVAVLHYITPQEQTRMHRYREVLAPGSAVVISTLTADERAEEAERVERFFAENADTQVTFRTRDEVLALFDGTELVSPGVVWTPQWRPDPADPAGWEPHRAGCWAGVGLVREP</sequence>
<dbReference type="Pfam" id="PF04672">
    <property type="entry name" value="Methyltransf_19"/>
    <property type="match status" value="1"/>
</dbReference>
<dbReference type="InterPro" id="IPR029063">
    <property type="entry name" value="SAM-dependent_MTases_sf"/>
</dbReference>
<dbReference type="Proteomes" id="UP000198852">
    <property type="component" value="Unassembled WGS sequence"/>
</dbReference>
<keyword evidence="1" id="KW-0808">Transferase</keyword>
<evidence type="ECO:0000313" key="1">
    <source>
        <dbReference type="EMBL" id="SFS96334.1"/>
    </source>
</evidence>
<dbReference type="Gene3D" id="3.40.50.150">
    <property type="entry name" value="Vaccinia Virus protein VP39"/>
    <property type="match status" value="1"/>
</dbReference>
<name>A0A1I6U4L6_9PSEU</name>
<dbReference type="InterPro" id="IPR006764">
    <property type="entry name" value="SAM_dep_MeTrfase_SAV2177_type"/>
</dbReference>
<dbReference type="AlphaFoldDB" id="A0A1I6U4L6"/>
<dbReference type="SUPFAM" id="SSF53335">
    <property type="entry name" value="S-adenosyl-L-methionine-dependent methyltransferases"/>
    <property type="match status" value="1"/>
</dbReference>
<dbReference type="EMBL" id="FOZX01000009">
    <property type="protein sequence ID" value="SFS96334.1"/>
    <property type="molecule type" value="Genomic_DNA"/>
</dbReference>
<accession>A0A1I6U4L6</accession>
<dbReference type="GO" id="GO:0008168">
    <property type="term" value="F:methyltransferase activity"/>
    <property type="evidence" value="ECO:0007669"/>
    <property type="project" value="UniProtKB-KW"/>
</dbReference>
<evidence type="ECO:0000313" key="2">
    <source>
        <dbReference type="Proteomes" id="UP000198852"/>
    </source>
</evidence>
<proteinExistence type="predicted"/>
<dbReference type="STRING" id="95161.SAMN05660874_04574"/>
<protein>
    <submittedName>
        <fullName evidence="1">S-adenosyl methyltransferase</fullName>
    </submittedName>
</protein>
<dbReference type="PIRSF" id="PIRSF017393">
    <property type="entry name" value="MTase_SAV2177"/>
    <property type="match status" value="1"/>
</dbReference>
<reference evidence="2" key="1">
    <citation type="submission" date="2016-10" db="EMBL/GenBank/DDBJ databases">
        <authorList>
            <person name="Varghese N."/>
            <person name="Submissions S."/>
        </authorList>
    </citation>
    <scope>NUCLEOTIDE SEQUENCE [LARGE SCALE GENOMIC DNA]</scope>
    <source>
        <strain evidence="2">DSM 44771</strain>
    </source>
</reference>
<dbReference type="GO" id="GO:0032259">
    <property type="term" value="P:methylation"/>
    <property type="evidence" value="ECO:0007669"/>
    <property type="project" value="UniProtKB-KW"/>
</dbReference>
<keyword evidence="1" id="KW-0489">Methyltransferase</keyword>
<organism evidence="1 2">
    <name type="scientific">Saccharopolyspora flava</name>
    <dbReference type="NCBI Taxonomy" id="95161"/>
    <lineage>
        <taxon>Bacteria</taxon>
        <taxon>Bacillati</taxon>
        <taxon>Actinomycetota</taxon>
        <taxon>Actinomycetes</taxon>
        <taxon>Pseudonocardiales</taxon>
        <taxon>Pseudonocardiaceae</taxon>
        <taxon>Saccharopolyspora</taxon>
    </lineage>
</organism>